<sequence>MGDRSGLWNKTRDAFRHAYLHYYNDYDWFVKADDDTYFIMENLRYWLHDKDPEVPYYYGCHFDVIVPQGYMSGGAGYILSRGALQAFVDAGQDNQTLAYSQGAEDVQMGYFMEAAGVRPGDSRDEKGRPRFFPFIPSDVVVPKMKNLDYWYWENLAHDHEQGLGCCSDTTISFHYVKEGLLYTLEFLIYHFKAYGLGVPARDC</sequence>
<organism evidence="7 8">
    <name type="scientific">Penaeus vannamei</name>
    <name type="common">Whiteleg shrimp</name>
    <name type="synonym">Litopenaeus vannamei</name>
    <dbReference type="NCBI Taxonomy" id="6689"/>
    <lineage>
        <taxon>Eukaryota</taxon>
        <taxon>Metazoa</taxon>
        <taxon>Ecdysozoa</taxon>
        <taxon>Arthropoda</taxon>
        <taxon>Crustacea</taxon>
        <taxon>Multicrustacea</taxon>
        <taxon>Malacostraca</taxon>
        <taxon>Eumalacostraca</taxon>
        <taxon>Eucarida</taxon>
        <taxon>Decapoda</taxon>
        <taxon>Dendrobranchiata</taxon>
        <taxon>Penaeoidea</taxon>
        <taxon>Penaeidae</taxon>
        <taxon>Penaeus</taxon>
    </lineage>
</organism>
<evidence type="ECO:0000256" key="2">
    <source>
        <dbReference type="ARBA" id="ARBA00006462"/>
    </source>
</evidence>
<comment type="similarity">
    <text evidence="2">Belongs to the glycosyltransferase 31 family. Beta3-Gal-T subfamily.</text>
</comment>
<protein>
    <recommendedName>
        <fullName evidence="9">N-acetylgalactosaminide beta-1,3-galactosyltransferase</fullName>
    </recommendedName>
</protein>
<dbReference type="PANTHER" id="PTHR23033">
    <property type="entry name" value="BETA1,3-GALACTOSYLTRANSFERASE"/>
    <property type="match status" value="1"/>
</dbReference>
<evidence type="ECO:0000256" key="3">
    <source>
        <dbReference type="ARBA" id="ARBA00022692"/>
    </source>
</evidence>
<dbReference type="GO" id="GO:0016263">
    <property type="term" value="F:glycoprotein-N-acetylgalactosamine 3-beta-galactosyltransferase activity"/>
    <property type="evidence" value="ECO:0007669"/>
    <property type="project" value="TreeGrafter"/>
</dbReference>
<reference evidence="7 8" key="1">
    <citation type="submission" date="2018-04" db="EMBL/GenBank/DDBJ databases">
        <authorList>
            <person name="Zhang X."/>
            <person name="Yuan J."/>
            <person name="Li F."/>
            <person name="Xiang J."/>
        </authorList>
    </citation>
    <scope>NUCLEOTIDE SEQUENCE [LARGE SCALE GENOMIC DNA]</scope>
    <source>
        <tissue evidence="7">Muscle</tissue>
    </source>
</reference>
<keyword evidence="3" id="KW-0812">Transmembrane</keyword>
<evidence type="ECO:0000256" key="6">
    <source>
        <dbReference type="ARBA" id="ARBA00023136"/>
    </source>
</evidence>
<evidence type="ECO:0008006" key="9">
    <source>
        <dbReference type="Google" id="ProtNLM"/>
    </source>
</evidence>
<gene>
    <name evidence="7" type="ORF">C7M84_018718</name>
</gene>
<evidence type="ECO:0000256" key="1">
    <source>
        <dbReference type="ARBA" id="ARBA00004606"/>
    </source>
</evidence>
<accession>A0A423SGN5</accession>
<evidence type="ECO:0000256" key="4">
    <source>
        <dbReference type="ARBA" id="ARBA00022968"/>
    </source>
</evidence>
<dbReference type="STRING" id="6689.A0A423SGN5"/>
<dbReference type="PANTHER" id="PTHR23033:SF14">
    <property type="entry name" value="GLYCOPROTEIN-N-ACETYLGALACTOSAMINE 3-BETA-GALACTOSYLTRANSFERASE 1-RELATED"/>
    <property type="match status" value="1"/>
</dbReference>
<evidence type="ECO:0000313" key="8">
    <source>
        <dbReference type="Proteomes" id="UP000283509"/>
    </source>
</evidence>
<dbReference type="Proteomes" id="UP000283509">
    <property type="component" value="Unassembled WGS sequence"/>
</dbReference>
<reference evidence="7 8" key="2">
    <citation type="submission" date="2019-01" db="EMBL/GenBank/DDBJ databases">
        <title>The decoding of complex shrimp genome reveals the adaptation for benthos swimmer, frequently molting mechanism and breeding impact on genome.</title>
        <authorList>
            <person name="Sun Y."/>
            <person name="Gao Y."/>
            <person name="Yu Y."/>
        </authorList>
    </citation>
    <scope>NUCLEOTIDE SEQUENCE [LARGE SCALE GENOMIC DNA]</scope>
    <source>
        <tissue evidence="7">Muscle</tissue>
    </source>
</reference>
<evidence type="ECO:0000256" key="5">
    <source>
        <dbReference type="ARBA" id="ARBA00022989"/>
    </source>
</evidence>
<dbReference type="EMBL" id="QCYY01003444">
    <property type="protein sequence ID" value="ROT63408.1"/>
    <property type="molecule type" value="Genomic_DNA"/>
</dbReference>
<keyword evidence="5" id="KW-1133">Transmembrane helix</keyword>
<keyword evidence="8" id="KW-1185">Reference proteome</keyword>
<dbReference type="Gene3D" id="3.90.550.50">
    <property type="match status" value="1"/>
</dbReference>
<comment type="subcellular location">
    <subcellularLocation>
        <location evidence="1">Membrane</location>
        <topology evidence="1">Single-pass type II membrane protein</topology>
    </subcellularLocation>
</comment>
<dbReference type="AlphaFoldDB" id="A0A423SGN5"/>
<name>A0A423SGN5_PENVA</name>
<keyword evidence="6" id="KW-0472">Membrane</keyword>
<dbReference type="GO" id="GO:0016020">
    <property type="term" value="C:membrane"/>
    <property type="evidence" value="ECO:0007669"/>
    <property type="project" value="UniProtKB-SubCell"/>
</dbReference>
<keyword evidence="4" id="KW-0735">Signal-anchor</keyword>
<dbReference type="InterPro" id="IPR026050">
    <property type="entry name" value="C1GALT1/C1GALT1_chp1"/>
</dbReference>
<proteinExistence type="inferred from homology"/>
<evidence type="ECO:0000313" key="7">
    <source>
        <dbReference type="EMBL" id="ROT63408.1"/>
    </source>
</evidence>
<comment type="caution">
    <text evidence="7">The sequence shown here is derived from an EMBL/GenBank/DDBJ whole genome shotgun (WGS) entry which is preliminary data.</text>
</comment>
<dbReference type="OrthoDB" id="414175at2759"/>